<feature type="non-terminal residue" evidence="2">
    <location>
        <position position="1"/>
    </location>
</feature>
<dbReference type="InterPro" id="IPR057684">
    <property type="entry name" value="DUF7924"/>
</dbReference>
<dbReference type="EMBL" id="KZ826369">
    <property type="protein sequence ID" value="PYI04442.1"/>
    <property type="molecule type" value="Genomic_DNA"/>
</dbReference>
<keyword evidence="3" id="KW-1185">Reference proteome</keyword>
<gene>
    <name evidence="2" type="ORF">BO78DRAFT_271847</name>
</gene>
<dbReference type="AlphaFoldDB" id="A0A319E2Z1"/>
<sequence length="249" mass="28710">GPVPEDLDFCEALFEKECPIPEDTMFEPARIDEFRSGLFGQSATRLLIDLHPLLFPGANVQVIRGRRDLAPVIDGYNDVWAKSEEIFGRKPQPSHTRGLRLSMLNDTQRFKLEIEPGETSLYAATENIFFPYLVGQVRGDLEPLDRADEEAVHCMSIALRGLVHLARMAGRAESVHRRILGFSILHDVHTVSIYGFYPVIEGERTSYCRRLIRQFPLWKESTKWTCYRFVYNIDEDFLPLHTARIVDWL</sequence>
<feature type="domain" description="DUF7924" evidence="1">
    <location>
        <begin position="38"/>
        <end position="247"/>
    </location>
</feature>
<protein>
    <recommendedName>
        <fullName evidence="1">DUF7924 domain-containing protein</fullName>
    </recommendedName>
</protein>
<accession>A0A319E2Z1</accession>
<dbReference type="PANTHER" id="PTHR42470">
    <property type="entry name" value="VAST DOMAIN-CONTAINING PROTEIN"/>
    <property type="match status" value="1"/>
</dbReference>
<proteinExistence type="predicted"/>
<evidence type="ECO:0000259" key="1">
    <source>
        <dbReference type="Pfam" id="PF25545"/>
    </source>
</evidence>
<evidence type="ECO:0000313" key="3">
    <source>
        <dbReference type="Proteomes" id="UP000248423"/>
    </source>
</evidence>
<dbReference type="STRING" id="1448318.A0A319E2Z1"/>
<name>A0A319E2Z1_ASPSB</name>
<dbReference type="PANTHER" id="PTHR42470:SF2">
    <property type="match status" value="1"/>
</dbReference>
<dbReference type="OrthoDB" id="5400850at2759"/>
<dbReference type="Pfam" id="PF25545">
    <property type="entry name" value="DUF7924"/>
    <property type="match status" value="1"/>
</dbReference>
<dbReference type="VEuPathDB" id="FungiDB:BO78DRAFT_271847"/>
<feature type="non-terminal residue" evidence="2">
    <location>
        <position position="249"/>
    </location>
</feature>
<evidence type="ECO:0000313" key="2">
    <source>
        <dbReference type="EMBL" id="PYI04442.1"/>
    </source>
</evidence>
<dbReference type="Proteomes" id="UP000248423">
    <property type="component" value="Unassembled WGS sequence"/>
</dbReference>
<reference evidence="2 3" key="1">
    <citation type="submission" date="2018-02" db="EMBL/GenBank/DDBJ databases">
        <title>The genomes of Aspergillus section Nigri reveals drivers in fungal speciation.</title>
        <authorList>
            <consortium name="DOE Joint Genome Institute"/>
            <person name="Vesth T.C."/>
            <person name="Nybo J."/>
            <person name="Theobald S."/>
            <person name="Brandl J."/>
            <person name="Frisvad J.C."/>
            <person name="Nielsen K.F."/>
            <person name="Lyhne E.K."/>
            <person name="Kogle M.E."/>
            <person name="Kuo A."/>
            <person name="Riley R."/>
            <person name="Clum A."/>
            <person name="Nolan M."/>
            <person name="Lipzen A."/>
            <person name="Salamov A."/>
            <person name="Henrissat B."/>
            <person name="Wiebenga A."/>
            <person name="De vries R.P."/>
            <person name="Grigoriev I.V."/>
            <person name="Mortensen U.H."/>
            <person name="Andersen M.R."/>
            <person name="Baker S.E."/>
        </authorList>
    </citation>
    <scope>NUCLEOTIDE SEQUENCE [LARGE SCALE GENOMIC DNA]</scope>
    <source>
        <strain evidence="2 3">CBS 121057</strain>
    </source>
</reference>
<organism evidence="2 3">
    <name type="scientific">Aspergillus sclerotiicarbonarius (strain CBS 121057 / IBT 28362)</name>
    <dbReference type="NCBI Taxonomy" id="1448318"/>
    <lineage>
        <taxon>Eukaryota</taxon>
        <taxon>Fungi</taxon>
        <taxon>Dikarya</taxon>
        <taxon>Ascomycota</taxon>
        <taxon>Pezizomycotina</taxon>
        <taxon>Eurotiomycetes</taxon>
        <taxon>Eurotiomycetidae</taxon>
        <taxon>Eurotiales</taxon>
        <taxon>Aspergillaceae</taxon>
        <taxon>Aspergillus</taxon>
        <taxon>Aspergillus subgen. Circumdati</taxon>
    </lineage>
</organism>